<dbReference type="PROSITE" id="PS50878">
    <property type="entry name" value="RT_POL"/>
    <property type="match status" value="1"/>
</dbReference>
<sequence>MAGSPSTMTGCVGNMAGCADTMAGYADTMTGCAEQRAPLTGKGLCPETEIGHFHISETWLDNSITDSEIEFPAYGLFRLDRDGKRGGGVCAYINQSFKCETVNELSYIADSGLHQLWLQIQVMNFRSFFVCTAYRPPGTSLSCFENDFSETLTSALSFNKPIYILGDLNCNVLDTNDPGHRSLLDFCTCFNLTQLVDKPTRITEHSRTLIDVILTSSKNNIKQNYNPEAFCEDIYNAPWSVINNFDEVNDSDDVLFNGILDQHAPVRKVKVRVRPHPFVTEEIQKLTRTRDCWRKIPRKIGDPVAWSTYRDYKRDVKRKLRQAQRSYVEQEIKKHPKDTGNMWKVIRTCIPKKTTGKKSFSNDDKSVTNNFNEFFTAVGSNTVMKIKSLAKENNYTPSQLPFAPTSYTELDQFTFEPVECSLVEYIVKSMPDKKAPGIDKVPIRVIKDCLPVIAPRITSIINKSLVNNIFPSAWKIAEVIPILKEGDHEHADNNRPISLLPVLSKVCERVALNQLTSYLTINRRLSVHQSGNKTWHSTETSLIHSTDSILKAINQKKVTAVILLDMSKAFDSINHNILLAKLEDVGVSSSCLTWFRSYLSERYQAVRINSTLSEKLPVVSGVPQGSILGPLLFSIYVNDLPSATKTCSSESYVDDTKLLLSFHINDSNAALVDLNEDLIRIRNWCFDNLLLLNPGKTKLMVYGSRQMLARLPEFRLSLLGKELTPAATVKDLGVTFDPILSFDNHILSTVSSCKSSLCQINRAKHAFNKNLLVTVINALVFSKLYYCSSLWSNTSSSNLSRLQGVQNFAARVVTNTRTFDHITPILKEIQWLPLKLHLYYRDALLAFKCMKNCAPNYLSSQFITRAKEKFLRLTKEDGLLIEMDESENENAESIPPKRPRTRGKVIECCRKKATKSNKRKKSISVDNVNKENTLPKTKKAKKPKRKQKLYTRWHRKCKGKTVDCGPDLNR</sequence>
<feature type="region of interest" description="Disordered" evidence="1">
    <location>
        <begin position="915"/>
        <end position="952"/>
    </location>
</feature>
<organism evidence="2 3">
    <name type="scientific">Paramuricea clavata</name>
    <name type="common">Red gorgonian</name>
    <name type="synonym">Violescent sea-whip</name>
    <dbReference type="NCBI Taxonomy" id="317549"/>
    <lineage>
        <taxon>Eukaryota</taxon>
        <taxon>Metazoa</taxon>
        <taxon>Cnidaria</taxon>
        <taxon>Anthozoa</taxon>
        <taxon>Octocorallia</taxon>
        <taxon>Malacalcyonacea</taxon>
        <taxon>Plexauridae</taxon>
        <taxon>Paramuricea</taxon>
    </lineage>
</organism>
<dbReference type="Pfam" id="PF00078">
    <property type="entry name" value="RVT_1"/>
    <property type="match status" value="1"/>
</dbReference>
<dbReference type="PANTHER" id="PTHR33332">
    <property type="entry name" value="REVERSE TRANSCRIPTASE DOMAIN-CONTAINING PROTEIN"/>
    <property type="match status" value="1"/>
</dbReference>
<dbReference type="GO" id="GO:0003824">
    <property type="term" value="F:catalytic activity"/>
    <property type="evidence" value="ECO:0007669"/>
    <property type="project" value="InterPro"/>
</dbReference>
<dbReference type="Gene3D" id="3.60.10.10">
    <property type="entry name" value="Endonuclease/exonuclease/phosphatase"/>
    <property type="match status" value="1"/>
</dbReference>
<dbReference type="SUPFAM" id="SSF56219">
    <property type="entry name" value="DNase I-like"/>
    <property type="match status" value="1"/>
</dbReference>
<comment type="caution">
    <text evidence="2">The sequence shown here is derived from an EMBL/GenBank/DDBJ whole genome shotgun (WGS) entry which is preliminary data.</text>
</comment>
<dbReference type="InterPro" id="IPR036691">
    <property type="entry name" value="Endo/exonu/phosph_ase_sf"/>
</dbReference>
<keyword evidence="3" id="KW-1185">Reference proteome</keyword>
<accession>A0A7D9HWW2</accession>
<protein>
    <submittedName>
        <fullName evidence="2">Uncharacterized protein</fullName>
    </submittedName>
</protein>
<dbReference type="InterPro" id="IPR043502">
    <property type="entry name" value="DNA/RNA_pol_sf"/>
</dbReference>
<feature type="compositionally biased region" description="Basic residues" evidence="1">
    <location>
        <begin position="936"/>
        <end position="952"/>
    </location>
</feature>
<evidence type="ECO:0000256" key="1">
    <source>
        <dbReference type="SAM" id="MobiDB-lite"/>
    </source>
</evidence>
<feature type="compositionally biased region" description="Polar residues" evidence="1">
    <location>
        <begin position="924"/>
        <end position="935"/>
    </location>
</feature>
<dbReference type="EMBL" id="CACRXK020001732">
    <property type="protein sequence ID" value="CAB3990821.1"/>
    <property type="molecule type" value="Genomic_DNA"/>
</dbReference>
<dbReference type="SUPFAM" id="SSF56672">
    <property type="entry name" value="DNA/RNA polymerases"/>
    <property type="match status" value="1"/>
</dbReference>
<gene>
    <name evidence="2" type="ORF">PACLA_8A010977</name>
</gene>
<dbReference type="InterPro" id="IPR005135">
    <property type="entry name" value="Endo/exonuclease/phosphatase"/>
</dbReference>
<dbReference type="CDD" id="cd01650">
    <property type="entry name" value="RT_nLTR_like"/>
    <property type="match status" value="1"/>
</dbReference>
<evidence type="ECO:0000313" key="3">
    <source>
        <dbReference type="Proteomes" id="UP001152795"/>
    </source>
</evidence>
<proteinExistence type="predicted"/>
<reference evidence="2" key="1">
    <citation type="submission" date="2020-04" db="EMBL/GenBank/DDBJ databases">
        <authorList>
            <person name="Alioto T."/>
            <person name="Alioto T."/>
            <person name="Gomez Garrido J."/>
        </authorList>
    </citation>
    <scope>NUCLEOTIDE SEQUENCE</scope>
    <source>
        <strain evidence="2">A484AB</strain>
    </source>
</reference>
<name>A0A7D9HWW2_PARCT</name>
<evidence type="ECO:0000313" key="2">
    <source>
        <dbReference type="EMBL" id="CAB3990821.1"/>
    </source>
</evidence>
<dbReference type="AlphaFoldDB" id="A0A7D9HWW2"/>
<dbReference type="Pfam" id="PF14529">
    <property type="entry name" value="Exo_endo_phos_2"/>
    <property type="match status" value="1"/>
</dbReference>
<dbReference type="InterPro" id="IPR000477">
    <property type="entry name" value="RT_dom"/>
</dbReference>
<dbReference type="Proteomes" id="UP001152795">
    <property type="component" value="Unassembled WGS sequence"/>
</dbReference>